<name>A0AAE0W9D0_9BIVA</name>
<reference evidence="2" key="3">
    <citation type="submission" date="2023-05" db="EMBL/GenBank/DDBJ databases">
        <authorList>
            <person name="Smith C.H."/>
        </authorList>
    </citation>
    <scope>NUCLEOTIDE SEQUENCE</scope>
    <source>
        <strain evidence="2">CHS0354</strain>
        <tissue evidence="2">Mantle</tissue>
    </source>
</reference>
<dbReference type="Gene3D" id="3.40.50.720">
    <property type="entry name" value="NAD(P)-binding Rossmann-like Domain"/>
    <property type="match status" value="1"/>
</dbReference>
<dbReference type="InterPro" id="IPR006054">
    <property type="entry name" value="DnaQ"/>
</dbReference>
<gene>
    <name evidence="2" type="ORF">CHS0354_018509</name>
</gene>
<dbReference type="Pfam" id="PF00929">
    <property type="entry name" value="RNase_T"/>
    <property type="match status" value="1"/>
</dbReference>
<dbReference type="Gene3D" id="3.30.420.10">
    <property type="entry name" value="Ribonuclease H-like superfamily/Ribonuclease H"/>
    <property type="match status" value="1"/>
</dbReference>
<dbReference type="InterPro" id="IPR036291">
    <property type="entry name" value="NAD(P)-bd_dom_sf"/>
</dbReference>
<keyword evidence="3" id="KW-1185">Reference proteome</keyword>
<dbReference type="InterPro" id="IPR013520">
    <property type="entry name" value="Ribonucl_H"/>
</dbReference>
<dbReference type="PANTHER" id="PTHR43238:SF1">
    <property type="entry name" value="GDP-L-FUCOSE SYNTHASE"/>
    <property type="match status" value="1"/>
</dbReference>
<dbReference type="InterPro" id="IPR036397">
    <property type="entry name" value="RNaseH_sf"/>
</dbReference>
<dbReference type="Gene3D" id="3.90.25.10">
    <property type="entry name" value="UDP-galactose 4-epimerase, domain 1"/>
    <property type="match status" value="1"/>
</dbReference>
<reference evidence="2" key="1">
    <citation type="journal article" date="2021" name="Genome Biol. Evol.">
        <title>A High-Quality Reference Genome for a Parasitic Bivalve with Doubly Uniparental Inheritance (Bivalvia: Unionida).</title>
        <authorList>
            <person name="Smith C.H."/>
        </authorList>
    </citation>
    <scope>NUCLEOTIDE SEQUENCE</scope>
    <source>
        <strain evidence="2">CHS0354</strain>
    </source>
</reference>
<feature type="domain" description="Exonuclease" evidence="1">
    <location>
        <begin position="271"/>
        <end position="431"/>
    </location>
</feature>
<dbReference type="NCBIfam" id="TIGR00573">
    <property type="entry name" value="dnaq"/>
    <property type="match status" value="1"/>
</dbReference>
<dbReference type="GO" id="GO:0003677">
    <property type="term" value="F:DNA binding"/>
    <property type="evidence" value="ECO:0007669"/>
    <property type="project" value="InterPro"/>
</dbReference>
<evidence type="ECO:0000259" key="1">
    <source>
        <dbReference type="SMART" id="SM00479"/>
    </source>
</evidence>
<dbReference type="SUPFAM" id="SSF53098">
    <property type="entry name" value="Ribonuclease H-like"/>
    <property type="match status" value="1"/>
</dbReference>
<proteinExistence type="predicted"/>
<dbReference type="GO" id="GO:0003887">
    <property type="term" value="F:DNA-directed DNA polymerase activity"/>
    <property type="evidence" value="ECO:0007669"/>
    <property type="project" value="InterPro"/>
</dbReference>
<dbReference type="GO" id="GO:0050577">
    <property type="term" value="F:GDP-L-fucose synthase activity"/>
    <property type="evidence" value="ECO:0007669"/>
    <property type="project" value="TreeGrafter"/>
</dbReference>
<evidence type="ECO:0000313" key="2">
    <source>
        <dbReference type="EMBL" id="KAK3606913.1"/>
    </source>
</evidence>
<accession>A0AAE0W9D0</accession>
<dbReference type="InterPro" id="IPR001509">
    <property type="entry name" value="Epimerase_deHydtase"/>
</dbReference>
<dbReference type="AlphaFoldDB" id="A0AAE0W9D0"/>
<dbReference type="EMBL" id="JAEAOA010001141">
    <property type="protein sequence ID" value="KAK3606913.1"/>
    <property type="molecule type" value="Genomic_DNA"/>
</dbReference>
<dbReference type="SUPFAM" id="SSF51735">
    <property type="entry name" value="NAD(P)-binding Rossmann-fold domains"/>
    <property type="match status" value="1"/>
</dbReference>
<dbReference type="Pfam" id="PF01370">
    <property type="entry name" value="Epimerase"/>
    <property type="match status" value="1"/>
</dbReference>
<dbReference type="GO" id="GO:0006260">
    <property type="term" value="P:DNA replication"/>
    <property type="evidence" value="ECO:0007669"/>
    <property type="project" value="InterPro"/>
</dbReference>
<dbReference type="InterPro" id="IPR012337">
    <property type="entry name" value="RNaseH-like_sf"/>
</dbReference>
<sequence>MPTNLYGPGDNYDLQNSHVLPALLRKFHEAKQNNSPEVEIWGDGTPLREFLHTDDLARASVMLMNDYQGTGMINIGTAGKYDKIRHGIYRQNQVNKDKPNGTPRKLLDISRLTALGWRPQIELEDVDHYPIRNIALLKASEQNVYLQIPMTFNIPGAVGNCHFYYLPATKTVVLPATAEYHPPLSKKLIQAAEQRVLHYILNFALDKIFRILFHEDIPVHLKNLVLLVNPDFLDYAELIKSRLEADERFNSEDGLNWNLNPSNSYTHLNSPYRKQNIEATGSVFGQDRMIEIGAVKMKNGKITDTFHRFINPGIRLPFQIMKMTGLRAADLEDKPGIDAVLPEFAKFRGNAVFCAHNADFDLNFICYELNRIGADMFSGIPEICTLRLARKLIPSMHAHGVAALSEHFNYRLQKHHSAIEDAKATQIYCPK</sequence>
<dbReference type="CDD" id="cd06127">
    <property type="entry name" value="DEDDh"/>
    <property type="match status" value="1"/>
</dbReference>
<comment type="caution">
    <text evidence="2">The sequence shown here is derived from an EMBL/GenBank/DDBJ whole genome shotgun (WGS) entry which is preliminary data.</text>
</comment>
<evidence type="ECO:0000313" key="3">
    <source>
        <dbReference type="Proteomes" id="UP001195483"/>
    </source>
</evidence>
<reference evidence="2" key="2">
    <citation type="journal article" date="2021" name="Genome Biol. Evol.">
        <title>Developing a high-quality reference genome for a parasitic bivalve with doubly uniparental inheritance (Bivalvia: Unionida).</title>
        <authorList>
            <person name="Smith C.H."/>
        </authorList>
    </citation>
    <scope>NUCLEOTIDE SEQUENCE</scope>
    <source>
        <strain evidence="2">CHS0354</strain>
        <tissue evidence="2">Mantle</tissue>
    </source>
</reference>
<protein>
    <recommendedName>
        <fullName evidence="1">Exonuclease domain-containing protein</fullName>
    </recommendedName>
</protein>
<organism evidence="2 3">
    <name type="scientific">Potamilus streckersoni</name>
    <dbReference type="NCBI Taxonomy" id="2493646"/>
    <lineage>
        <taxon>Eukaryota</taxon>
        <taxon>Metazoa</taxon>
        <taxon>Spiralia</taxon>
        <taxon>Lophotrochozoa</taxon>
        <taxon>Mollusca</taxon>
        <taxon>Bivalvia</taxon>
        <taxon>Autobranchia</taxon>
        <taxon>Heteroconchia</taxon>
        <taxon>Palaeoheterodonta</taxon>
        <taxon>Unionida</taxon>
        <taxon>Unionoidea</taxon>
        <taxon>Unionidae</taxon>
        <taxon>Ambleminae</taxon>
        <taxon>Lampsilini</taxon>
        <taxon>Potamilus</taxon>
    </lineage>
</organism>
<dbReference type="Proteomes" id="UP001195483">
    <property type="component" value="Unassembled WGS sequence"/>
</dbReference>
<dbReference type="PANTHER" id="PTHR43238">
    <property type="entry name" value="GDP-L-FUCOSE SYNTHASE"/>
    <property type="match status" value="1"/>
</dbReference>
<dbReference type="SMART" id="SM00479">
    <property type="entry name" value="EXOIII"/>
    <property type="match status" value="1"/>
</dbReference>
<dbReference type="FunFam" id="3.30.420.10:FF:000045">
    <property type="entry name" value="3'-5' exonuclease DinG"/>
    <property type="match status" value="1"/>
</dbReference>